<dbReference type="AlphaFoldDB" id="A0A3B1C132"/>
<reference evidence="8" key="1">
    <citation type="submission" date="2018-06" db="EMBL/GenBank/DDBJ databases">
        <authorList>
            <person name="Zhirakovskaya E."/>
        </authorList>
    </citation>
    <scope>NUCLEOTIDE SEQUENCE</scope>
</reference>
<dbReference type="InterPro" id="IPR050388">
    <property type="entry name" value="ABC_Ni/Peptide_Import"/>
</dbReference>
<sequence>MVNVKLDFLEINSESSSTTLIENLEFQLTHNNIYTILGKNGTGKTTVILAITNLLDQHKFSYKGIVKFFGKDIFHLPQSELVKFRAENIRYVFQDPIGCLDPLKNIGYFFERFQFPEVEINEQFNYFQLPSYNKIKKLHPYELSVGMAQRVNIILSLLAKPKLLILDEPTSALDLPIANLLLERLKQFTAQDNNMVLIVTQDIVFAKKASDYIAVLDNKTLSTFQRTDELIDGNADSALTDFINTYNEIMN</sequence>
<keyword evidence="4" id="KW-0547">Nucleotide-binding</keyword>
<keyword evidence="2" id="KW-0813">Transport</keyword>
<protein>
    <recommendedName>
        <fullName evidence="7">ABC transporter domain-containing protein</fullName>
    </recommendedName>
</protein>
<accession>A0A3B1C132</accession>
<evidence type="ECO:0000256" key="2">
    <source>
        <dbReference type="ARBA" id="ARBA00022448"/>
    </source>
</evidence>
<keyword evidence="3" id="KW-1003">Cell membrane</keyword>
<dbReference type="InterPro" id="IPR027417">
    <property type="entry name" value="P-loop_NTPase"/>
</dbReference>
<dbReference type="GO" id="GO:0005886">
    <property type="term" value="C:plasma membrane"/>
    <property type="evidence" value="ECO:0007669"/>
    <property type="project" value="UniProtKB-SubCell"/>
</dbReference>
<evidence type="ECO:0000256" key="5">
    <source>
        <dbReference type="ARBA" id="ARBA00022840"/>
    </source>
</evidence>
<evidence type="ECO:0000256" key="4">
    <source>
        <dbReference type="ARBA" id="ARBA00022741"/>
    </source>
</evidence>
<organism evidence="8">
    <name type="scientific">hydrothermal vent metagenome</name>
    <dbReference type="NCBI Taxonomy" id="652676"/>
    <lineage>
        <taxon>unclassified sequences</taxon>
        <taxon>metagenomes</taxon>
        <taxon>ecological metagenomes</taxon>
    </lineage>
</organism>
<dbReference type="SMART" id="SM00382">
    <property type="entry name" value="AAA"/>
    <property type="match status" value="1"/>
</dbReference>
<evidence type="ECO:0000256" key="3">
    <source>
        <dbReference type="ARBA" id="ARBA00022475"/>
    </source>
</evidence>
<dbReference type="PROSITE" id="PS00211">
    <property type="entry name" value="ABC_TRANSPORTER_1"/>
    <property type="match status" value="1"/>
</dbReference>
<keyword evidence="5" id="KW-0067">ATP-binding</keyword>
<evidence type="ECO:0000256" key="1">
    <source>
        <dbReference type="ARBA" id="ARBA00004202"/>
    </source>
</evidence>
<dbReference type="InterPro" id="IPR003593">
    <property type="entry name" value="AAA+_ATPase"/>
</dbReference>
<dbReference type="InterPro" id="IPR003439">
    <property type="entry name" value="ABC_transporter-like_ATP-bd"/>
</dbReference>
<gene>
    <name evidence="8" type="ORF">MNBD_IGNAVI01-550</name>
</gene>
<dbReference type="SUPFAM" id="SSF52540">
    <property type="entry name" value="P-loop containing nucleoside triphosphate hydrolases"/>
    <property type="match status" value="1"/>
</dbReference>
<dbReference type="GO" id="GO:0005524">
    <property type="term" value="F:ATP binding"/>
    <property type="evidence" value="ECO:0007669"/>
    <property type="project" value="UniProtKB-KW"/>
</dbReference>
<dbReference type="PANTHER" id="PTHR43297">
    <property type="entry name" value="OLIGOPEPTIDE TRANSPORT ATP-BINDING PROTEIN APPD"/>
    <property type="match status" value="1"/>
</dbReference>
<dbReference type="GO" id="GO:0016887">
    <property type="term" value="F:ATP hydrolysis activity"/>
    <property type="evidence" value="ECO:0007669"/>
    <property type="project" value="InterPro"/>
</dbReference>
<dbReference type="Gene3D" id="3.40.50.300">
    <property type="entry name" value="P-loop containing nucleotide triphosphate hydrolases"/>
    <property type="match status" value="1"/>
</dbReference>
<dbReference type="Pfam" id="PF00005">
    <property type="entry name" value="ABC_tran"/>
    <property type="match status" value="1"/>
</dbReference>
<dbReference type="PROSITE" id="PS50893">
    <property type="entry name" value="ABC_TRANSPORTER_2"/>
    <property type="match status" value="1"/>
</dbReference>
<proteinExistence type="predicted"/>
<dbReference type="PANTHER" id="PTHR43297:SF7">
    <property type="entry name" value="D,D-DIPEPTIDE TRANSPORT ATP-BINDING PROTEIN DDPD-RELATED"/>
    <property type="match status" value="1"/>
</dbReference>
<evidence type="ECO:0000313" key="8">
    <source>
        <dbReference type="EMBL" id="VAX21792.1"/>
    </source>
</evidence>
<feature type="domain" description="ABC transporter" evidence="7">
    <location>
        <begin position="6"/>
        <end position="243"/>
    </location>
</feature>
<comment type="subcellular location">
    <subcellularLocation>
        <location evidence="1">Cell membrane</location>
        <topology evidence="1">Peripheral membrane protein</topology>
    </subcellularLocation>
</comment>
<dbReference type="InterPro" id="IPR017871">
    <property type="entry name" value="ABC_transporter-like_CS"/>
</dbReference>
<evidence type="ECO:0000259" key="7">
    <source>
        <dbReference type="PROSITE" id="PS50893"/>
    </source>
</evidence>
<dbReference type="EMBL" id="UOGD01000205">
    <property type="protein sequence ID" value="VAX21792.1"/>
    <property type="molecule type" value="Genomic_DNA"/>
</dbReference>
<keyword evidence="6" id="KW-0472">Membrane</keyword>
<evidence type="ECO:0000256" key="6">
    <source>
        <dbReference type="ARBA" id="ARBA00023136"/>
    </source>
</evidence>
<name>A0A3B1C132_9ZZZZ</name>